<evidence type="ECO:0000313" key="2">
    <source>
        <dbReference type="Proteomes" id="UP001447842"/>
    </source>
</evidence>
<dbReference type="EMBL" id="CP147920">
    <property type="protein sequence ID" value="XAU14112.1"/>
    <property type="molecule type" value="Genomic_DNA"/>
</dbReference>
<sequence length="117" mass="13687">MPRGTIITLQEVQDAFFERGIHEFDKEKIAELYYLIDDHGYVCLRDPGRAWVPNMDEDDERMACNEIADILELDHSIIEEYYMVVVAAVQAACERFTDMTMREKVPFYIVALHELLP</sequence>
<evidence type="ECO:0000313" key="1">
    <source>
        <dbReference type="EMBL" id="XAU14112.1"/>
    </source>
</evidence>
<gene>
    <name evidence="1" type="ORF">WCY31_07565</name>
</gene>
<name>A0ABZ3H6U2_9BACT</name>
<protein>
    <submittedName>
        <fullName evidence="1">Uncharacterized protein</fullName>
    </submittedName>
</protein>
<accession>A0ABZ3H6U2</accession>
<keyword evidence="2" id="KW-1185">Reference proteome</keyword>
<reference evidence="1 2" key="1">
    <citation type="submission" date="2024-03" db="EMBL/GenBank/DDBJ databases">
        <title>Sulfurimonas sp. HSL3-1.</title>
        <authorList>
            <person name="Wang S."/>
        </authorList>
    </citation>
    <scope>NUCLEOTIDE SEQUENCE [LARGE SCALE GENOMIC DNA]</scope>
    <source>
        <strain evidence="1 2">HSL3-1</strain>
    </source>
</reference>
<dbReference type="Proteomes" id="UP001447842">
    <property type="component" value="Chromosome"/>
</dbReference>
<organism evidence="1 2">
    <name type="scientific">Sulfurimonas diazotrophicus</name>
    <dbReference type="NCBI Taxonomy" id="3131939"/>
    <lineage>
        <taxon>Bacteria</taxon>
        <taxon>Pseudomonadati</taxon>
        <taxon>Campylobacterota</taxon>
        <taxon>Epsilonproteobacteria</taxon>
        <taxon>Campylobacterales</taxon>
        <taxon>Sulfurimonadaceae</taxon>
        <taxon>Sulfurimonas</taxon>
    </lineage>
</organism>
<proteinExistence type="predicted"/>
<dbReference type="RefSeq" id="WP_345971915.1">
    <property type="nucleotide sequence ID" value="NZ_CP147920.1"/>
</dbReference>